<reference evidence="1" key="1">
    <citation type="journal article" date="2019" name="Sci. Rep.">
        <title>Draft genome of Tanacetum cinerariifolium, the natural source of mosquito coil.</title>
        <authorList>
            <person name="Yamashiro T."/>
            <person name="Shiraishi A."/>
            <person name="Satake H."/>
            <person name="Nakayama K."/>
        </authorList>
    </citation>
    <scope>NUCLEOTIDE SEQUENCE</scope>
</reference>
<feature type="non-terminal residue" evidence="1">
    <location>
        <position position="1"/>
    </location>
</feature>
<protein>
    <submittedName>
        <fullName evidence="1">Uncharacterized protein</fullName>
    </submittedName>
</protein>
<sequence>SSSEDQVRIWRSTAIVTRYIRPIDPQKQIVYIPMRNFNEWQCVGNPKEVSMTIMSILIALVLQKASINGLDLLIPTRLDQTRINSSCIHKEICKTCWCDENFTTTS</sequence>
<organism evidence="1">
    <name type="scientific">Tanacetum cinerariifolium</name>
    <name type="common">Dalmatian daisy</name>
    <name type="synonym">Chrysanthemum cinerariifolium</name>
    <dbReference type="NCBI Taxonomy" id="118510"/>
    <lineage>
        <taxon>Eukaryota</taxon>
        <taxon>Viridiplantae</taxon>
        <taxon>Streptophyta</taxon>
        <taxon>Embryophyta</taxon>
        <taxon>Tracheophyta</taxon>
        <taxon>Spermatophyta</taxon>
        <taxon>Magnoliopsida</taxon>
        <taxon>eudicotyledons</taxon>
        <taxon>Gunneridae</taxon>
        <taxon>Pentapetalae</taxon>
        <taxon>asterids</taxon>
        <taxon>campanulids</taxon>
        <taxon>Asterales</taxon>
        <taxon>Asteraceae</taxon>
        <taxon>Asteroideae</taxon>
        <taxon>Anthemideae</taxon>
        <taxon>Anthemidinae</taxon>
        <taxon>Tanacetum</taxon>
    </lineage>
</organism>
<proteinExistence type="predicted"/>
<dbReference type="EMBL" id="BKCJ010503046">
    <property type="protein sequence ID" value="GFA86470.1"/>
    <property type="molecule type" value="Genomic_DNA"/>
</dbReference>
<dbReference type="AlphaFoldDB" id="A0A699KDY7"/>
<evidence type="ECO:0000313" key="1">
    <source>
        <dbReference type="EMBL" id="GFA86470.1"/>
    </source>
</evidence>
<name>A0A699KDY7_TANCI</name>
<accession>A0A699KDY7</accession>
<gene>
    <name evidence="1" type="ORF">Tci_658442</name>
</gene>
<comment type="caution">
    <text evidence="1">The sequence shown here is derived from an EMBL/GenBank/DDBJ whole genome shotgun (WGS) entry which is preliminary data.</text>
</comment>